<keyword evidence="5" id="KW-0804">Transcription</keyword>
<sequence>MAMTGAQRSSAAMEEFDRIKGPWSPEEDAALQQLVDKYGARNWSLISKGIPGRSGKSCRLRWCNQLSPQVQHRPFTAMEDATIIQAHSQHGNKWATIARLLPGRTDNAIKNHWNSTLRRRHLAERSSRTDCVEQQLSHVGRVGAPDEEDIGSVDGRKRSSNEISTDGSVQEESGWEADSHKMKRMHIGAESPPCVSPRELPSNVMQAPQVFRPVPRSSAFASFSPNGTFAPPSCERSRDSDVSEVNDPPTSLSLSLPGSSPPRKEQSSTEDSPLVRQASVVSHVPVNKERPSSPDLPMHGRWESRPAVDQPFQDQFPVAPYPVHTATMPSQIPGLQHPQSLSVVPPHNGYAPHGNSATAEMMSVAVRSAVAQAFSPVFQAQGAQPWATSAPQPAPPLSYGLDAAVNTGLVALMRDMVAKEVQKYMAAVHSSSCAPYYPTFGPDHAAMGAHSKYSGQADFLGSMATSAARKAG</sequence>
<keyword evidence="11" id="KW-1185">Reference proteome</keyword>
<comment type="caution">
    <text evidence="10">The sequence shown here is derived from an EMBL/GenBank/DDBJ whole genome shotgun (WGS) entry which is preliminary data.</text>
</comment>
<dbReference type="GO" id="GO:0005634">
    <property type="term" value="C:nucleus"/>
    <property type="evidence" value="ECO:0007669"/>
    <property type="project" value="UniProtKB-SubCell"/>
</dbReference>
<evidence type="ECO:0000256" key="3">
    <source>
        <dbReference type="ARBA" id="ARBA00023015"/>
    </source>
</evidence>
<evidence type="ECO:0000256" key="2">
    <source>
        <dbReference type="ARBA" id="ARBA00022737"/>
    </source>
</evidence>
<dbReference type="Proteomes" id="UP000822688">
    <property type="component" value="Chromosome 3"/>
</dbReference>
<accession>A0A8T0IFZ1</accession>
<evidence type="ECO:0000256" key="1">
    <source>
        <dbReference type="ARBA" id="ARBA00004123"/>
    </source>
</evidence>
<dbReference type="EMBL" id="CM026423">
    <property type="protein sequence ID" value="KAG0581796.1"/>
    <property type="molecule type" value="Genomic_DNA"/>
</dbReference>
<feature type="region of interest" description="Disordered" evidence="7">
    <location>
        <begin position="223"/>
        <end position="301"/>
    </location>
</feature>
<evidence type="ECO:0000259" key="8">
    <source>
        <dbReference type="PROSITE" id="PS50090"/>
    </source>
</evidence>
<dbReference type="PANTHER" id="PTHR45614">
    <property type="entry name" value="MYB PROTEIN-RELATED"/>
    <property type="match status" value="1"/>
</dbReference>
<evidence type="ECO:0000313" key="11">
    <source>
        <dbReference type="Proteomes" id="UP000822688"/>
    </source>
</evidence>
<dbReference type="Gene3D" id="1.10.10.60">
    <property type="entry name" value="Homeodomain-like"/>
    <property type="match status" value="2"/>
</dbReference>
<feature type="compositionally biased region" description="Low complexity" evidence="7">
    <location>
        <begin position="248"/>
        <end position="258"/>
    </location>
</feature>
<feature type="domain" description="HTH myb-type" evidence="9">
    <location>
        <begin position="71"/>
        <end position="121"/>
    </location>
</feature>
<dbReference type="AlphaFoldDB" id="A0A8T0IFZ1"/>
<dbReference type="CDD" id="cd00167">
    <property type="entry name" value="SANT"/>
    <property type="match status" value="2"/>
</dbReference>
<evidence type="ECO:0000259" key="9">
    <source>
        <dbReference type="PROSITE" id="PS51294"/>
    </source>
</evidence>
<dbReference type="PANTHER" id="PTHR45614:SF82">
    <property type="entry name" value="OS01G0977300 PROTEIN"/>
    <property type="match status" value="1"/>
</dbReference>
<organism evidence="10 11">
    <name type="scientific">Ceratodon purpureus</name>
    <name type="common">Fire moss</name>
    <name type="synonym">Dicranum purpureum</name>
    <dbReference type="NCBI Taxonomy" id="3225"/>
    <lineage>
        <taxon>Eukaryota</taxon>
        <taxon>Viridiplantae</taxon>
        <taxon>Streptophyta</taxon>
        <taxon>Embryophyta</taxon>
        <taxon>Bryophyta</taxon>
        <taxon>Bryophytina</taxon>
        <taxon>Bryopsida</taxon>
        <taxon>Dicranidae</taxon>
        <taxon>Pseudoditrichales</taxon>
        <taxon>Ditrichaceae</taxon>
        <taxon>Ceratodon</taxon>
    </lineage>
</organism>
<keyword evidence="2" id="KW-0677">Repeat</keyword>
<dbReference type="GO" id="GO:0000981">
    <property type="term" value="F:DNA-binding transcription factor activity, RNA polymerase II-specific"/>
    <property type="evidence" value="ECO:0007669"/>
    <property type="project" value="TreeGrafter"/>
</dbReference>
<dbReference type="SMART" id="SM00717">
    <property type="entry name" value="SANT"/>
    <property type="match status" value="2"/>
</dbReference>
<feature type="domain" description="Myb-like" evidence="8">
    <location>
        <begin position="67"/>
        <end position="117"/>
    </location>
</feature>
<dbReference type="InterPro" id="IPR009057">
    <property type="entry name" value="Homeodomain-like_sf"/>
</dbReference>
<dbReference type="FunFam" id="1.10.10.60:FF:000060">
    <property type="entry name" value="MYB transcription factor"/>
    <property type="match status" value="1"/>
</dbReference>
<keyword evidence="3" id="KW-0805">Transcription regulation</keyword>
<dbReference type="InterPro" id="IPR050560">
    <property type="entry name" value="MYB_TF"/>
</dbReference>
<feature type="compositionally biased region" description="Basic and acidic residues" evidence="7">
    <location>
        <begin position="286"/>
        <end position="301"/>
    </location>
</feature>
<feature type="domain" description="Myb-like" evidence="8">
    <location>
        <begin position="15"/>
        <end position="66"/>
    </location>
</feature>
<dbReference type="InterPro" id="IPR017930">
    <property type="entry name" value="Myb_dom"/>
</dbReference>
<comment type="subcellular location">
    <subcellularLocation>
        <location evidence="1">Nucleus</location>
    </subcellularLocation>
</comment>
<keyword evidence="6" id="KW-0539">Nucleus</keyword>
<feature type="region of interest" description="Disordered" evidence="7">
    <location>
        <begin position="124"/>
        <end position="179"/>
    </location>
</feature>
<reference evidence="10" key="1">
    <citation type="submission" date="2020-06" db="EMBL/GenBank/DDBJ databases">
        <title>WGS assembly of Ceratodon purpureus strain R40.</title>
        <authorList>
            <person name="Carey S.B."/>
            <person name="Jenkins J."/>
            <person name="Shu S."/>
            <person name="Lovell J.T."/>
            <person name="Sreedasyam A."/>
            <person name="Maumus F."/>
            <person name="Tiley G.P."/>
            <person name="Fernandez-Pozo N."/>
            <person name="Barry K."/>
            <person name="Chen C."/>
            <person name="Wang M."/>
            <person name="Lipzen A."/>
            <person name="Daum C."/>
            <person name="Saski C.A."/>
            <person name="Payton A.C."/>
            <person name="Mcbreen J.C."/>
            <person name="Conrad R.E."/>
            <person name="Kollar L.M."/>
            <person name="Olsson S."/>
            <person name="Huttunen S."/>
            <person name="Landis J.B."/>
            <person name="Wickett N.J."/>
            <person name="Johnson M.G."/>
            <person name="Rensing S.A."/>
            <person name="Grimwood J."/>
            <person name="Schmutz J."/>
            <person name="Mcdaniel S.F."/>
        </authorList>
    </citation>
    <scope>NUCLEOTIDE SEQUENCE</scope>
    <source>
        <strain evidence="10">R40</strain>
    </source>
</reference>
<dbReference type="SUPFAM" id="SSF46689">
    <property type="entry name" value="Homeodomain-like"/>
    <property type="match status" value="1"/>
</dbReference>
<keyword evidence="4" id="KW-0238">DNA-binding</keyword>
<evidence type="ECO:0000256" key="6">
    <source>
        <dbReference type="ARBA" id="ARBA00023242"/>
    </source>
</evidence>
<evidence type="ECO:0008006" key="12">
    <source>
        <dbReference type="Google" id="ProtNLM"/>
    </source>
</evidence>
<name>A0A8T0IFZ1_CERPU</name>
<dbReference type="InterPro" id="IPR001005">
    <property type="entry name" value="SANT/Myb"/>
</dbReference>
<feature type="compositionally biased region" description="Polar residues" evidence="7">
    <location>
        <begin position="161"/>
        <end position="171"/>
    </location>
</feature>
<evidence type="ECO:0000313" key="10">
    <source>
        <dbReference type="EMBL" id="KAG0581796.1"/>
    </source>
</evidence>
<dbReference type="OrthoDB" id="2143914at2759"/>
<dbReference type="Pfam" id="PF00249">
    <property type="entry name" value="Myb_DNA-binding"/>
    <property type="match status" value="2"/>
</dbReference>
<gene>
    <name evidence="10" type="ORF">KC19_3G010100</name>
</gene>
<protein>
    <recommendedName>
        <fullName evidence="12">Transcription factor MYB44</fullName>
    </recommendedName>
</protein>
<proteinExistence type="predicted"/>
<evidence type="ECO:0000256" key="7">
    <source>
        <dbReference type="SAM" id="MobiDB-lite"/>
    </source>
</evidence>
<dbReference type="PROSITE" id="PS50090">
    <property type="entry name" value="MYB_LIKE"/>
    <property type="match status" value="2"/>
</dbReference>
<evidence type="ECO:0000256" key="4">
    <source>
        <dbReference type="ARBA" id="ARBA00023125"/>
    </source>
</evidence>
<dbReference type="PROSITE" id="PS51294">
    <property type="entry name" value="HTH_MYB"/>
    <property type="match status" value="2"/>
</dbReference>
<dbReference type="GO" id="GO:0000978">
    <property type="term" value="F:RNA polymerase II cis-regulatory region sequence-specific DNA binding"/>
    <property type="evidence" value="ECO:0007669"/>
    <property type="project" value="TreeGrafter"/>
</dbReference>
<evidence type="ECO:0000256" key="5">
    <source>
        <dbReference type="ARBA" id="ARBA00023163"/>
    </source>
</evidence>
<feature type="domain" description="HTH myb-type" evidence="9">
    <location>
        <begin position="15"/>
        <end position="70"/>
    </location>
</feature>